<dbReference type="PROSITE" id="PS50929">
    <property type="entry name" value="ABC_TM1F"/>
    <property type="match status" value="1"/>
</dbReference>
<proteinExistence type="predicted"/>
<name>A0A1D9G4C9_MOOP1</name>
<dbReference type="SUPFAM" id="SSF90123">
    <property type="entry name" value="ABC transporter transmembrane region"/>
    <property type="match status" value="1"/>
</dbReference>
<dbReference type="SMART" id="SM00382">
    <property type="entry name" value="AAA"/>
    <property type="match status" value="1"/>
</dbReference>
<dbReference type="Gene3D" id="1.20.1560.10">
    <property type="entry name" value="ABC transporter type 1, transmembrane domain"/>
    <property type="match status" value="1"/>
</dbReference>
<protein>
    <submittedName>
        <fullName evidence="10">ABC transporter ATP-binding protein</fullName>
    </submittedName>
</protein>
<evidence type="ECO:0000256" key="2">
    <source>
        <dbReference type="ARBA" id="ARBA00022692"/>
    </source>
</evidence>
<evidence type="ECO:0000256" key="7">
    <source>
        <dbReference type="SAM" id="Phobius"/>
    </source>
</evidence>
<dbReference type="PROSITE" id="PS50893">
    <property type="entry name" value="ABC_TRANSPORTER_2"/>
    <property type="match status" value="1"/>
</dbReference>
<dbReference type="GO" id="GO:0016887">
    <property type="term" value="F:ATP hydrolysis activity"/>
    <property type="evidence" value="ECO:0007669"/>
    <property type="project" value="InterPro"/>
</dbReference>
<organism evidence="10 11">
    <name type="scientific">Moorena producens (strain JHB)</name>
    <dbReference type="NCBI Taxonomy" id="1454205"/>
    <lineage>
        <taxon>Bacteria</taxon>
        <taxon>Bacillati</taxon>
        <taxon>Cyanobacteriota</taxon>
        <taxon>Cyanophyceae</taxon>
        <taxon>Coleofasciculales</taxon>
        <taxon>Coleofasciculaceae</taxon>
        <taxon>Moorena</taxon>
    </lineage>
</organism>
<evidence type="ECO:0000256" key="3">
    <source>
        <dbReference type="ARBA" id="ARBA00022741"/>
    </source>
</evidence>
<evidence type="ECO:0000256" key="4">
    <source>
        <dbReference type="ARBA" id="ARBA00022840"/>
    </source>
</evidence>
<dbReference type="SUPFAM" id="SSF52540">
    <property type="entry name" value="P-loop containing nucleoside triphosphate hydrolases"/>
    <property type="match status" value="1"/>
</dbReference>
<dbReference type="InterPro" id="IPR039421">
    <property type="entry name" value="Type_1_exporter"/>
</dbReference>
<dbReference type="GO" id="GO:0005886">
    <property type="term" value="C:plasma membrane"/>
    <property type="evidence" value="ECO:0007669"/>
    <property type="project" value="UniProtKB-SubCell"/>
</dbReference>
<feature type="domain" description="ABC transmembrane type-1" evidence="9">
    <location>
        <begin position="29"/>
        <end position="314"/>
    </location>
</feature>
<evidence type="ECO:0000256" key="6">
    <source>
        <dbReference type="ARBA" id="ARBA00023136"/>
    </source>
</evidence>
<accession>A0A1D9G4C9</accession>
<gene>
    <name evidence="10" type="ORF">BJP36_23905</name>
</gene>
<dbReference type="InterPro" id="IPR003439">
    <property type="entry name" value="ABC_transporter-like_ATP-bd"/>
</dbReference>
<evidence type="ECO:0000259" key="9">
    <source>
        <dbReference type="PROSITE" id="PS50929"/>
    </source>
</evidence>
<feature type="transmembrane region" description="Helical" evidence="7">
    <location>
        <begin position="64"/>
        <end position="86"/>
    </location>
</feature>
<dbReference type="Proteomes" id="UP000176944">
    <property type="component" value="Chromosome"/>
</dbReference>
<dbReference type="Pfam" id="PF00664">
    <property type="entry name" value="ABC_membrane"/>
    <property type="match status" value="1"/>
</dbReference>
<dbReference type="InterPro" id="IPR027417">
    <property type="entry name" value="P-loop_NTPase"/>
</dbReference>
<keyword evidence="6 7" id="KW-0472">Membrane</keyword>
<dbReference type="AlphaFoldDB" id="A0A1D9G4C9"/>
<dbReference type="Pfam" id="PF00005">
    <property type="entry name" value="ABC_tran"/>
    <property type="match status" value="1"/>
</dbReference>
<keyword evidence="2 7" id="KW-0812">Transmembrane</keyword>
<evidence type="ECO:0000256" key="5">
    <source>
        <dbReference type="ARBA" id="ARBA00022989"/>
    </source>
</evidence>
<dbReference type="EMBL" id="CP017708">
    <property type="protein sequence ID" value="AOY82502.1"/>
    <property type="molecule type" value="Genomic_DNA"/>
</dbReference>
<reference evidence="11" key="1">
    <citation type="submission" date="2016-10" db="EMBL/GenBank/DDBJ databases">
        <title>Comparative genomics uncovers the prolific and rare metabolic potential of the cyanobacterial genus Moorea.</title>
        <authorList>
            <person name="Leao T."/>
            <person name="Castelao G."/>
            <person name="Korobeynikov A."/>
            <person name="Monroe E.A."/>
            <person name="Podell S."/>
            <person name="Glukhov E."/>
            <person name="Allen E."/>
            <person name="Gerwick W.H."/>
            <person name="Gerwick L."/>
        </authorList>
    </citation>
    <scope>NUCLEOTIDE SEQUENCE [LARGE SCALE GENOMIC DNA]</scope>
    <source>
        <strain evidence="11">JHB</strain>
    </source>
</reference>
<keyword evidence="4 10" id="KW-0067">ATP-binding</keyword>
<dbReference type="InterPro" id="IPR036640">
    <property type="entry name" value="ABC1_TM_sf"/>
</dbReference>
<dbReference type="PANTHER" id="PTHR43394">
    <property type="entry name" value="ATP-DEPENDENT PERMEASE MDL1, MITOCHONDRIAL"/>
    <property type="match status" value="1"/>
</dbReference>
<dbReference type="GO" id="GO:0005524">
    <property type="term" value="F:ATP binding"/>
    <property type="evidence" value="ECO:0007669"/>
    <property type="project" value="UniProtKB-KW"/>
</dbReference>
<dbReference type="Gene3D" id="3.40.50.300">
    <property type="entry name" value="P-loop containing nucleotide triphosphate hydrolases"/>
    <property type="match status" value="1"/>
</dbReference>
<evidence type="ECO:0000313" key="11">
    <source>
        <dbReference type="Proteomes" id="UP000176944"/>
    </source>
</evidence>
<evidence type="ECO:0000313" key="10">
    <source>
        <dbReference type="EMBL" id="AOY82502.1"/>
    </source>
</evidence>
<evidence type="ECO:0000256" key="1">
    <source>
        <dbReference type="ARBA" id="ARBA00004651"/>
    </source>
</evidence>
<feature type="transmembrane region" description="Helical" evidence="7">
    <location>
        <begin position="24"/>
        <end position="44"/>
    </location>
</feature>
<dbReference type="GO" id="GO:0015421">
    <property type="term" value="F:ABC-type oligopeptide transporter activity"/>
    <property type="evidence" value="ECO:0007669"/>
    <property type="project" value="TreeGrafter"/>
</dbReference>
<evidence type="ECO:0000259" key="8">
    <source>
        <dbReference type="PROSITE" id="PS50893"/>
    </source>
</evidence>
<keyword evidence="3" id="KW-0547">Nucleotide-binding</keyword>
<dbReference type="InterPro" id="IPR003593">
    <property type="entry name" value="AAA+_ATPase"/>
</dbReference>
<dbReference type="InterPro" id="IPR011527">
    <property type="entry name" value="ABC1_TM_dom"/>
</dbReference>
<comment type="subcellular location">
    <subcellularLocation>
        <location evidence="1">Cell membrane</location>
        <topology evidence="1">Multi-pass membrane protein</topology>
    </subcellularLocation>
</comment>
<feature type="domain" description="ABC transporter" evidence="8">
    <location>
        <begin position="382"/>
        <end position="609"/>
    </location>
</feature>
<sequence length="614" mass="69179">MQSIDIHLTQKNNFKLLRHYSKKLGGVLIIILVTSIFIGSYPSALAFLFTKVVENIMEVKSRNSGLLILIGGILGTYSLAAVCEVIKFFTVPHFIAGFTCQIRKDLHENLLQRSYLEINDDQRDEGKQSVTFLRDLTIIEEMLHRVLDVSTIYISRIFACFAIIFYYSLSLGLLMLTVFLAVQFAIWKLNRIYAESSQARATTEDEISTMLSETRDALEVLHYYNATQTVKEKFITNLDIFQRKLNLELRYITMSPGIPRIIFRAFVCIMIAIASLMVIQDNMSVGELTGLIAIGTNIVDPLQEINIAWSKWTRASISLERIENELPSVFYPVASTDSVEESRSDQIRSEETSKLLPGQQLSEQVQPIINPGDVTYPLTKSLRLQSISFGYREETLVLKNIQLMLPPTGLFWIKGVNGSGKTTFFRLLSGDIPPNSGEIYWDEHKLSDFSSFQRRKMIRTIPQRVFLFDTTILDNLLICNAGKTEQDVLNMFNVLGLTSLIEDFPDGLSTRVGRRGAYLSGGQAQIICLVRALLSEPEVLLLDEPFAAIDAGKSEMMIGVLQTIAKNHLLLIIAHDDMLSQHADQTLLFSNGNVQLINPEMSTFFSLPQAEARG</sequence>
<dbReference type="PANTHER" id="PTHR43394:SF1">
    <property type="entry name" value="ATP-BINDING CASSETTE SUB-FAMILY B MEMBER 10, MITOCHONDRIAL"/>
    <property type="match status" value="1"/>
</dbReference>
<keyword evidence="5 7" id="KW-1133">Transmembrane helix</keyword>